<feature type="domain" description="Uroporphyrinogen decarboxylase (URO-D)" evidence="1">
    <location>
        <begin position="81"/>
        <end position="324"/>
    </location>
</feature>
<name>A0AAW5BQ76_9FIRM</name>
<dbReference type="RefSeq" id="WP_238053483.1">
    <property type="nucleotide sequence ID" value="NZ_JAKNGE010000009.1"/>
</dbReference>
<dbReference type="InterPro" id="IPR052024">
    <property type="entry name" value="Methanogen_methyltrans"/>
</dbReference>
<protein>
    <recommendedName>
        <fullName evidence="1">Uroporphyrinogen decarboxylase (URO-D) domain-containing protein</fullName>
    </recommendedName>
</protein>
<dbReference type="AlphaFoldDB" id="A0AAW5BQ76"/>
<reference evidence="2" key="1">
    <citation type="submission" date="2022-01" db="EMBL/GenBank/DDBJ databases">
        <title>Collection of gut derived symbiotic bacterial strains cultured from healthy donors.</title>
        <authorList>
            <person name="Lin H."/>
            <person name="Kohout C."/>
            <person name="Waligurski E."/>
            <person name="Pamer E.G."/>
        </authorList>
    </citation>
    <scope>NUCLEOTIDE SEQUENCE</scope>
    <source>
        <strain evidence="2">DFI.6.55</strain>
    </source>
</reference>
<comment type="caution">
    <text evidence="2">The sequence shown here is derived from an EMBL/GenBank/DDBJ whole genome shotgun (WGS) entry which is preliminary data.</text>
</comment>
<accession>A0AAW5BQ76</accession>
<dbReference type="Pfam" id="PF01208">
    <property type="entry name" value="URO-D"/>
    <property type="match status" value="1"/>
</dbReference>
<dbReference type="GO" id="GO:0006779">
    <property type="term" value="P:porphyrin-containing compound biosynthetic process"/>
    <property type="evidence" value="ECO:0007669"/>
    <property type="project" value="InterPro"/>
</dbReference>
<proteinExistence type="predicted"/>
<evidence type="ECO:0000313" key="3">
    <source>
        <dbReference type="Proteomes" id="UP001299608"/>
    </source>
</evidence>
<dbReference type="GO" id="GO:0004853">
    <property type="term" value="F:uroporphyrinogen decarboxylase activity"/>
    <property type="evidence" value="ECO:0007669"/>
    <property type="project" value="InterPro"/>
</dbReference>
<organism evidence="2 3">
    <name type="scientific">Enterocloster aldenensis</name>
    <dbReference type="NCBI Taxonomy" id="358742"/>
    <lineage>
        <taxon>Bacteria</taxon>
        <taxon>Bacillati</taxon>
        <taxon>Bacillota</taxon>
        <taxon>Clostridia</taxon>
        <taxon>Lachnospirales</taxon>
        <taxon>Lachnospiraceae</taxon>
        <taxon>Enterocloster</taxon>
    </lineage>
</organism>
<dbReference type="Gene3D" id="3.20.20.210">
    <property type="match status" value="1"/>
</dbReference>
<sequence length="328" mass="37127">MMNHRERIMAAFNGQPVDRVPFSFWFHFVKNEDKVDAMEDPGILDALYEGHRRYINEVQPDFVKVMCDGLFRYPSDGLVHFKSVEDFAGIEALDREHPWIQAHVKSARRISQLRDETVYIYNVFSPSMLFRILHGEEVFMAAFRENPVKMGDAMKRISEGTVNLVRALMEDGGMDGIYYCVQNQNVDLISDGEHEKYFGEADRQVLEAANAINDCSILHVCGYEGRHNHVDQWTGYKSKAVNWAVNVEGVPLSEGKRLFGNRCVVGGFANTAQGILNMGSEEEIKAAAKKIVEDAGREGLVVAADCSLPFSIDWKHLIWVREALESMG</sequence>
<dbReference type="PANTHER" id="PTHR47099">
    <property type="entry name" value="METHYLCOBAMIDE:COM METHYLTRANSFERASE MTBA"/>
    <property type="match status" value="1"/>
</dbReference>
<evidence type="ECO:0000259" key="1">
    <source>
        <dbReference type="Pfam" id="PF01208"/>
    </source>
</evidence>
<dbReference type="Proteomes" id="UP001299608">
    <property type="component" value="Unassembled WGS sequence"/>
</dbReference>
<dbReference type="EMBL" id="JAKNGE010000009">
    <property type="protein sequence ID" value="MCG4745488.1"/>
    <property type="molecule type" value="Genomic_DNA"/>
</dbReference>
<gene>
    <name evidence="2" type="ORF">L0N08_08725</name>
</gene>
<dbReference type="PANTHER" id="PTHR47099:SF1">
    <property type="entry name" value="METHYLCOBAMIDE:COM METHYLTRANSFERASE MTBA"/>
    <property type="match status" value="1"/>
</dbReference>
<dbReference type="SUPFAM" id="SSF51726">
    <property type="entry name" value="UROD/MetE-like"/>
    <property type="match status" value="1"/>
</dbReference>
<evidence type="ECO:0000313" key="2">
    <source>
        <dbReference type="EMBL" id="MCG4745488.1"/>
    </source>
</evidence>
<dbReference type="InterPro" id="IPR000257">
    <property type="entry name" value="Uroporphyrinogen_deCOase"/>
</dbReference>
<dbReference type="InterPro" id="IPR038071">
    <property type="entry name" value="UROD/MetE-like_sf"/>
</dbReference>